<sequence length="82" mass="9556">MSIEKENRYHYVSLNLSSDEYDKSDNNNPTISEQDELQNATSLSLVLTKKHDSPDKQQERDDLVVKWVVCDLQPFNIVENDE</sequence>
<gene>
    <name evidence="2" type="ORF">GMARGA_LOCUS33377</name>
</gene>
<dbReference type="SUPFAM" id="SSF140996">
    <property type="entry name" value="Hermes dimerisation domain"/>
    <property type="match status" value="1"/>
</dbReference>
<protein>
    <submittedName>
        <fullName evidence="2">18068_t:CDS:1</fullName>
    </submittedName>
</protein>
<reference evidence="2 3" key="1">
    <citation type="submission" date="2021-06" db="EMBL/GenBank/DDBJ databases">
        <authorList>
            <person name="Kallberg Y."/>
            <person name="Tangrot J."/>
            <person name="Rosling A."/>
        </authorList>
    </citation>
    <scope>NUCLEOTIDE SEQUENCE [LARGE SCALE GENOMIC DNA]</scope>
    <source>
        <strain evidence="2 3">120-4 pot B 10/14</strain>
    </source>
</reference>
<comment type="caution">
    <text evidence="2">The sequence shown here is derived from an EMBL/GenBank/DDBJ whole genome shotgun (WGS) entry which is preliminary data.</text>
</comment>
<feature type="region of interest" description="Disordered" evidence="1">
    <location>
        <begin position="18"/>
        <end position="37"/>
    </location>
</feature>
<accession>A0ABN7WQD0</accession>
<evidence type="ECO:0000256" key="1">
    <source>
        <dbReference type="SAM" id="MobiDB-lite"/>
    </source>
</evidence>
<feature type="compositionally biased region" description="Polar residues" evidence="1">
    <location>
        <begin position="26"/>
        <end position="37"/>
    </location>
</feature>
<dbReference type="Proteomes" id="UP000789901">
    <property type="component" value="Unassembled WGS sequence"/>
</dbReference>
<evidence type="ECO:0000313" key="2">
    <source>
        <dbReference type="EMBL" id="CAG8837166.1"/>
    </source>
</evidence>
<organism evidence="2 3">
    <name type="scientific">Gigaspora margarita</name>
    <dbReference type="NCBI Taxonomy" id="4874"/>
    <lineage>
        <taxon>Eukaryota</taxon>
        <taxon>Fungi</taxon>
        <taxon>Fungi incertae sedis</taxon>
        <taxon>Mucoromycota</taxon>
        <taxon>Glomeromycotina</taxon>
        <taxon>Glomeromycetes</taxon>
        <taxon>Diversisporales</taxon>
        <taxon>Gigasporaceae</taxon>
        <taxon>Gigaspora</taxon>
    </lineage>
</organism>
<dbReference type="EMBL" id="CAJVQB010055239">
    <property type="protein sequence ID" value="CAG8837166.1"/>
    <property type="molecule type" value="Genomic_DNA"/>
</dbReference>
<keyword evidence="3" id="KW-1185">Reference proteome</keyword>
<proteinExistence type="predicted"/>
<name>A0ABN7WQD0_GIGMA</name>
<evidence type="ECO:0000313" key="3">
    <source>
        <dbReference type="Proteomes" id="UP000789901"/>
    </source>
</evidence>